<dbReference type="Pfam" id="PF10747">
    <property type="entry name" value="SirA"/>
    <property type="match status" value="1"/>
</dbReference>
<name>A0ABV5WQM4_9BACI</name>
<dbReference type="EMBL" id="JBHMAF010000196">
    <property type="protein sequence ID" value="MFB9762366.1"/>
    <property type="molecule type" value="Genomic_DNA"/>
</dbReference>
<dbReference type="Gene3D" id="3.30.310.250">
    <property type="entry name" value="Sporulation inhibitor of replication protein SirA"/>
    <property type="match status" value="1"/>
</dbReference>
<accession>A0ABV5WQM4</accession>
<comment type="caution">
    <text evidence="1">The sequence shown here is derived from an EMBL/GenBank/DDBJ whole genome shotgun (WGS) entry which is preliminary data.</text>
</comment>
<dbReference type="Proteomes" id="UP001589609">
    <property type="component" value="Unassembled WGS sequence"/>
</dbReference>
<reference evidence="1 2" key="1">
    <citation type="submission" date="2024-09" db="EMBL/GenBank/DDBJ databases">
        <authorList>
            <person name="Sun Q."/>
            <person name="Mori K."/>
        </authorList>
    </citation>
    <scope>NUCLEOTIDE SEQUENCE [LARGE SCALE GENOMIC DNA]</scope>
    <source>
        <strain evidence="1 2">JCM 11201</strain>
    </source>
</reference>
<sequence>MKVYHLYLIRDDIAKSYFGREHLLFDLFVRFTRARSLSAKKMLYKQIQYITKPLPQLKLHHRVEQSLLSSHLYKRAVNVHTLSSASGDVCGTLTIKPQYAILESVGNLEVEMIFFEILRKNEMTFLAMEYTAEQCGWLNPIKQERKYV</sequence>
<evidence type="ECO:0000313" key="1">
    <source>
        <dbReference type="EMBL" id="MFB9762366.1"/>
    </source>
</evidence>
<organism evidence="1 2">
    <name type="scientific">Ectobacillus funiculus</name>
    <dbReference type="NCBI Taxonomy" id="137993"/>
    <lineage>
        <taxon>Bacteria</taxon>
        <taxon>Bacillati</taxon>
        <taxon>Bacillota</taxon>
        <taxon>Bacilli</taxon>
        <taxon>Bacillales</taxon>
        <taxon>Bacillaceae</taxon>
        <taxon>Ectobacillus</taxon>
    </lineage>
</organism>
<gene>
    <name evidence="1" type="primary">sirA</name>
    <name evidence="1" type="ORF">ACFFMS_29505</name>
</gene>
<dbReference type="InterPro" id="IPR038449">
    <property type="entry name" value="SirA_sf"/>
</dbReference>
<dbReference type="InterPro" id="IPR019683">
    <property type="entry name" value="SirA"/>
</dbReference>
<protein>
    <submittedName>
        <fullName evidence="1">Sporulation inhibitor of replication protein SirA</fullName>
    </submittedName>
</protein>
<dbReference type="RefSeq" id="WP_379952259.1">
    <property type="nucleotide sequence ID" value="NZ_JBHMAF010000196.1"/>
</dbReference>
<proteinExistence type="predicted"/>
<keyword evidence="2" id="KW-1185">Reference proteome</keyword>
<evidence type="ECO:0000313" key="2">
    <source>
        <dbReference type="Proteomes" id="UP001589609"/>
    </source>
</evidence>